<evidence type="ECO:0000256" key="7">
    <source>
        <dbReference type="ARBA" id="ARBA00048552"/>
    </source>
</evidence>
<dbReference type="PANTHER" id="PTHR10102:SF0">
    <property type="entry name" value="DNA-DIRECTED RNA POLYMERASE, MITOCHONDRIAL"/>
    <property type="match status" value="1"/>
</dbReference>
<name>A0A6S4P7X3_9CAUD</name>
<keyword evidence="6" id="KW-0804">Transcription</keyword>
<dbReference type="Gene3D" id="1.10.150.20">
    <property type="entry name" value="5' to 3' exonuclease, C-terminal subdomain"/>
    <property type="match status" value="1"/>
</dbReference>
<keyword evidence="5" id="KW-0548">Nucleotidyltransferase</keyword>
<dbReference type="InterPro" id="IPR046950">
    <property type="entry name" value="DNA-dir_Rpol_C_phage-type"/>
</dbReference>
<sequence>MTSQQSNAGNDRSALSESQQIALEEWCVGTGGQRATAGDWMKGADGFMSHAFAAPYLEQVLKLYRKAKSAPTNFGAMWGLMDNEKAVLQVAAESLIHVISHSMDGRKRNSIAAEVGKRAEFVLWLNHPMWKDSWHLRGLRLANGRTLDMSLIRKRLIDKGFKKAALYQPLTKEERLKLGTMFVEVVAQTTGLMTFEAEDVGRGRKALVCRMTKAYWDFMRNWQRNLLLFRPVYMPMVVPPGDWTAHDDGGFVTLGTTCSTVPWERWPDQMQQAHKCVLGSLNYLQSIPFQFNHEQIALQREVWDLGHAIGSLPCRERMEKPNNRKCMAERMEPTEYWNLYWKWKGDQRANTQRTHFINSLVGYQRLKDVDRLYWVWFQDSRGRKYQRGSQLNYLGNDVSRSQIVFDRPAPMRGHEPEFMWALGDAWGLPKEQRDREIWASEHFIQLMKTGSEPLDCIGWWEQAKEPWRFVALCRELSNYMEDDEYQTRMVFQLDQTCSGYGHLSCLLRDGDLALLTNVTGEIPSDLYEAVRMVVQHQTMPWHSEDERTKKCADWWAEYGFDRSLIKLCVMPCIYGRSHTSMLRIIEEHCRDRINNFLTKDGLRVVELARILGFAVNAAVKVVLPTVGDLQKWLRVLAKASVDQGKAPSWVTPNGMKVLSYGMETSEHSMYLELSGRLMKISCGLDDGRLSKQKSYSRLTADYIHSMDAAFLERFIWHWKTYEYPLVTVHDCIGTSLDKVSLLSRELTDQFSRFYSEDHLSKLKQRVEDETGQRMPWAPYKNTLELHEIGENPYLFC</sequence>
<dbReference type="GO" id="GO:0003677">
    <property type="term" value="F:DNA binding"/>
    <property type="evidence" value="ECO:0007669"/>
    <property type="project" value="InterPro"/>
</dbReference>
<accession>A0A6S4P7X3</accession>
<organism evidence="9 10">
    <name type="scientific">uncultured phage_MedDCM-OCT-S39-C11</name>
    <dbReference type="NCBI Taxonomy" id="2740805"/>
    <lineage>
        <taxon>Viruses</taxon>
        <taxon>Duplodnaviria</taxon>
        <taxon>Heunggongvirae</taxon>
        <taxon>Uroviricota</taxon>
        <taxon>Caudoviricetes</taxon>
        <taxon>Autographivirales</taxon>
        <taxon>Krakvirus</taxon>
        <taxon>Krakvirus S39C11</taxon>
    </lineage>
</organism>
<evidence type="ECO:0000256" key="2">
    <source>
        <dbReference type="ARBA" id="ARBA00012418"/>
    </source>
</evidence>
<dbReference type="InterPro" id="IPR037159">
    <property type="entry name" value="RNA_POL_N_sf"/>
</dbReference>
<dbReference type="InterPro" id="IPR043502">
    <property type="entry name" value="DNA/RNA_pol_sf"/>
</dbReference>
<evidence type="ECO:0000313" key="10">
    <source>
        <dbReference type="Proteomes" id="UP000505326"/>
    </source>
</evidence>
<dbReference type="GeneID" id="55412315"/>
<dbReference type="Gene3D" id="1.10.1320.10">
    <property type="entry name" value="DNA-directed RNA polymerase, N-terminal domain"/>
    <property type="match status" value="1"/>
</dbReference>
<evidence type="ECO:0000256" key="3">
    <source>
        <dbReference type="ARBA" id="ARBA00022478"/>
    </source>
</evidence>
<dbReference type="GO" id="GO:0006351">
    <property type="term" value="P:DNA-templated transcription"/>
    <property type="evidence" value="ECO:0007669"/>
    <property type="project" value="InterPro"/>
</dbReference>
<protein>
    <recommendedName>
        <fullName evidence="2">DNA-directed RNA polymerase</fullName>
        <ecNumber evidence="2">2.7.7.6</ecNumber>
    </recommendedName>
</protein>
<dbReference type="EC" id="2.7.7.6" evidence="2"/>
<dbReference type="EMBL" id="AP013549">
    <property type="protein sequence ID" value="BAQ94481.1"/>
    <property type="molecule type" value="Genomic_DNA"/>
</dbReference>
<dbReference type="GO" id="GO:0003899">
    <property type="term" value="F:DNA-directed RNA polymerase activity"/>
    <property type="evidence" value="ECO:0007669"/>
    <property type="project" value="UniProtKB-EC"/>
</dbReference>
<keyword evidence="10" id="KW-1185">Reference proteome</keyword>
<dbReference type="KEGG" id="vg:55412315"/>
<dbReference type="Gene3D" id="1.10.287.280">
    <property type="match status" value="1"/>
</dbReference>
<evidence type="ECO:0000256" key="6">
    <source>
        <dbReference type="ARBA" id="ARBA00023163"/>
    </source>
</evidence>
<proteinExistence type="inferred from homology"/>
<dbReference type="InterPro" id="IPR002092">
    <property type="entry name" value="DNA-dir_Rpol_phage-type"/>
</dbReference>
<evidence type="ECO:0000259" key="8">
    <source>
        <dbReference type="Pfam" id="PF00940"/>
    </source>
</evidence>
<evidence type="ECO:0000313" key="9">
    <source>
        <dbReference type="EMBL" id="BAQ94481.1"/>
    </source>
</evidence>
<keyword evidence="4" id="KW-0808">Transferase</keyword>
<dbReference type="SUPFAM" id="SSF56672">
    <property type="entry name" value="DNA/RNA polymerases"/>
    <property type="match status" value="1"/>
</dbReference>
<dbReference type="RefSeq" id="YP_009777978.1">
    <property type="nucleotide sequence ID" value="NC_047708.1"/>
</dbReference>
<feature type="domain" description="DNA-directed RNA polymerase C-terminal" evidence="8">
    <location>
        <begin position="426"/>
        <end position="777"/>
    </location>
</feature>
<evidence type="ECO:0000256" key="1">
    <source>
        <dbReference type="ARBA" id="ARBA00009493"/>
    </source>
</evidence>
<evidence type="ECO:0000256" key="4">
    <source>
        <dbReference type="ARBA" id="ARBA00022679"/>
    </source>
</evidence>
<dbReference type="GO" id="GO:0000428">
    <property type="term" value="C:DNA-directed RNA polymerase complex"/>
    <property type="evidence" value="ECO:0007669"/>
    <property type="project" value="UniProtKB-KW"/>
</dbReference>
<comment type="similarity">
    <text evidence="1">Belongs to the phage and mitochondrial RNA polymerase family.</text>
</comment>
<dbReference type="PANTHER" id="PTHR10102">
    <property type="entry name" value="DNA-DIRECTED RNA POLYMERASE, MITOCHONDRIAL"/>
    <property type="match status" value="1"/>
</dbReference>
<evidence type="ECO:0000256" key="5">
    <source>
        <dbReference type="ARBA" id="ARBA00022695"/>
    </source>
</evidence>
<comment type="catalytic activity">
    <reaction evidence="7">
        <text>RNA(n) + a ribonucleoside 5'-triphosphate = RNA(n+1) + diphosphate</text>
        <dbReference type="Rhea" id="RHEA:21248"/>
        <dbReference type="Rhea" id="RHEA-COMP:14527"/>
        <dbReference type="Rhea" id="RHEA-COMP:17342"/>
        <dbReference type="ChEBI" id="CHEBI:33019"/>
        <dbReference type="ChEBI" id="CHEBI:61557"/>
        <dbReference type="ChEBI" id="CHEBI:140395"/>
        <dbReference type="EC" id="2.7.7.6"/>
    </reaction>
</comment>
<dbReference type="Proteomes" id="UP000505326">
    <property type="component" value="Segment"/>
</dbReference>
<dbReference type="Pfam" id="PF00940">
    <property type="entry name" value="RNA_pol"/>
    <property type="match status" value="1"/>
</dbReference>
<dbReference type="PROSITE" id="PS00489">
    <property type="entry name" value="RNA_POL_PHAGE_2"/>
    <property type="match status" value="1"/>
</dbReference>
<reference evidence="9 10" key="1">
    <citation type="journal article" date="2013" name="PLoS Genet.">
        <title>Expanding the Marine Virosphere Using Metagenomics.</title>
        <authorList>
            <person name="Mizuno C.M."/>
            <person name="Rodriguez-Valera F."/>
            <person name="Kimes N.E."/>
            <person name="Ghai R."/>
        </authorList>
    </citation>
    <scope>NUCLEOTIDE SEQUENCE [LARGE SCALE GENOMIC DNA]</scope>
    <source>
        <strain evidence="9">UvMED-CGR-U-MedDCM-OCT-S39-C11</strain>
    </source>
</reference>
<keyword evidence="3 9" id="KW-0240">DNA-directed RNA polymerase</keyword>